<proteinExistence type="predicted"/>
<dbReference type="RefSeq" id="WP_029092668.1">
    <property type="nucleotide sequence ID" value="NZ_CAADJA010000002.1"/>
</dbReference>
<feature type="signal peptide" evidence="1">
    <location>
        <begin position="1"/>
        <end position="19"/>
    </location>
</feature>
<gene>
    <name evidence="2" type="ORF">CRN84_14510</name>
    <name evidence="3" type="ORF">NCTC12282_04110</name>
</gene>
<dbReference type="Proteomes" id="UP000224974">
    <property type="component" value="Unassembled WGS sequence"/>
</dbReference>
<evidence type="ECO:0000313" key="4">
    <source>
        <dbReference type="Proteomes" id="UP000224974"/>
    </source>
</evidence>
<organism evidence="2 4">
    <name type="scientific">Budvicia aquatica</name>
    <dbReference type="NCBI Taxonomy" id="82979"/>
    <lineage>
        <taxon>Bacteria</taxon>
        <taxon>Pseudomonadati</taxon>
        <taxon>Pseudomonadota</taxon>
        <taxon>Gammaproteobacteria</taxon>
        <taxon>Enterobacterales</taxon>
        <taxon>Budviciaceae</taxon>
        <taxon>Budvicia</taxon>
    </lineage>
</organism>
<dbReference type="AlphaFoldDB" id="A0A2C6DP40"/>
<accession>A0A2C6DP40</accession>
<reference evidence="2" key="2">
    <citation type="submission" date="2017-09" db="EMBL/GenBank/DDBJ databases">
        <title>FDA dAtabase for Regulatory Grade micrObial Sequences (FDA-ARGOS): Supporting development and validation of Infectious Disease Dx tests.</title>
        <authorList>
            <person name="Minogue T."/>
            <person name="Wolcott M."/>
            <person name="Wasieloski L."/>
            <person name="Aguilar W."/>
            <person name="Moore D."/>
            <person name="Tallon L.J."/>
            <person name="Sadzewicz L."/>
            <person name="Ott S."/>
            <person name="Zhao X."/>
            <person name="Nagaraj S."/>
            <person name="Vavikolanu K."/>
            <person name="Aluvathingal J."/>
            <person name="Nadendla S."/>
            <person name="Sichtig H."/>
        </authorList>
    </citation>
    <scope>NUCLEOTIDE SEQUENCE</scope>
    <source>
        <strain evidence="2">FDAARGOS_387</strain>
    </source>
</reference>
<sequence length="101" mass="11436">MKKVMLGVVLAMFSASSFADDFDVKQIIKSACSEQNAKAQASCEQMVKIVTVHSFTSGRLSGRCEYEIRLNKNKKEIQNCENILSGSQFQAYYELDEELRK</sequence>
<dbReference type="Proteomes" id="UP000373449">
    <property type="component" value="Unassembled WGS sequence"/>
</dbReference>
<protein>
    <submittedName>
        <fullName evidence="2">Uncharacterized protein</fullName>
    </submittedName>
</protein>
<dbReference type="EMBL" id="PDDX01000001">
    <property type="protein sequence ID" value="PHI30463.1"/>
    <property type="molecule type" value="Genomic_DNA"/>
</dbReference>
<keyword evidence="1" id="KW-0732">Signal</keyword>
<evidence type="ECO:0000256" key="1">
    <source>
        <dbReference type="SAM" id="SignalP"/>
    </source>
</evidence>
<name>A0A2C6DP40_9GAMM</name>
<reference evidence="3 5" key="3">
    <citation type="submission" date="2019-03" db="EMBL/GenBank/DDBJ databases">
        <authorList>
            <consortium name="Pathogen Informatics"/>
        </authorList>
    </citation>
    <scope>NUCLEOTIDE SEQUENCE [LARGE SCALE GENOMIC DNA]</scope>
    <source>
        <strain evidence="3 5">NCTC12282</strain>
    </source>
</reference>
<evidence type="ECO:0000313" key="2">
    <source>
        <dbReference type="EMBL" id="PHI30463.1"/>
    </source>
</evidence>
<reference evidence="4" key="1">
    <citation type="submission" date="2017-09" db="EMBL/GenBank/DDBJ databases">
        <title>FDA dAtabase for Regulatory Grade micrObial Sequences (FDA-ARGOS): Supporting development and validation of Infectious Disease Dx tests.</title>
        <authorList>
            <person name="Minogue T."/>
            <person name="Wolcott M."/>
            <person name="Wasieloski L."/>
            <person name="Aguilar W."/>
            <person name="Moore D."/>
            <person name="Tallon L."/>
            <person name="Sadzewicz L."/>
            <person name="Ott S."/>
            <person name="Zhao X."/>
            <person name="Nagaraj S."/>
            <person name="Vavikolanu K."/>
            <person name="Aluvathingal J."/>
            <person name="Nadendla S."/>
            <person name="Sichtig H."/>
        </authorList>
    </citation>
    <scope>NUCLEOTIDE SEQUENCE [LARGE SCALE GENOMIC DNA]</scope>
    <source>
        <strain evidence="4">FDAARGOS_387</strain>
    </source>
</reference>
<dbReference type="EMBL" id="CAADJA010000002">
    <property type="protein sequence ID" value="VFS49677.1"/>
    <property type="molecule type" value="Genomic_DNA"/>
</dbReference>
<evidence type="ECO:0000313" key="3">
    <source>
        <dbReference type="EMBL" id="VFS49677.1"/>
    </source>
</evidence>
<keyword evidence="4" id="KW-1185">Reference proteome</keyword>
<feature type="chain" id="PRO_5036315822" evidence="1">
    <location>
        <begin position="20"/>
        <end position="101"/>
    </location>
</feature>
<evidence type="ECO:0000313" key="5">
    <source>
        <dbReference type="Proteomes" id="UP000373449"/>
    </source>
</evidence>